<dbReference type="SUPFAM" id="SSF55031">
    <property type="entry name" value="Bacterial exopeptidase dimerisation domain"/>
    <property type="match status" value="1"/>
</dbReference>
<dbReference type="AlphaFoldDB" id="A0A9X3FP17"/>
<dbReference type="NCBIfam" id="TIGR01891">
    <property type="entry name" value="amidohydrolases"/>
    <property type="match status" value="1"/>
</dbReference>
<evidence type="ECO:0000313" key="8">
    <source>
        <dbReference type="Proteomes" id="UP001146670"/>
    </source>
</evidence>
<gene>
    <name evidence="7" type="ORF">OW157_02285</name>
</gene>
<keyword evidence="3" id="KW-0220">Diaminopimelate biosynthesis</keyword>
<protein>
    <submittedName>
        <fullName evidence="7">M20 family metallopeptidase</fullName>
    </submittedName>
</protein>
<dbReference type="InterPro" id="IPR036264">
    <property type="entry name" value="Bact_exopeptidase_dim_dom"/>
</dbReference>
<feature type="binding site" evidence="5">
    <location>
        <position position="104"/>
    </location>
    <ligand>
        <name>Mn(2+)</name>
        <dbReference type="ChEBI" id="CHEBI:29035"/>
        <label>2</label>
    </ligand>
</feature>
<comment type="cofactor">
    <cofactor evidence="5">
        <name>Mn(2+)</name>
        <dbReference type="ChEBI" id="CHEBI:29035"/>
    </cofactor>
    <text evidence="5">The Mn(2+) ion enhances activity.</text>
</comment>
<keyword evidence="1" id="KW-0028">Amino-acid biosynthesis</keyword>
<keyword evidence="5" id="KW-0479">Metal-binding</keyword>
<comment type="caution">
    <text evidence="7">The sequence shown here is derived from an EMBL/GenBank/DDBJ whole genome shotgun (WGS) entry which is preliminary data.</text>
</comment>
<dbReference type="PIRSF" id="PIRSF005962">
    <property type="entry name" value="Pept_M20D_amidohydro"/>
    <property type="match status" value="1"/>
</dbReference>
<name>A0A9X3FP17_9LACT</name>
<feature type="binding site" evidence="5">
    <location>
        <position position="106"/>
    </location>
    <ligand>
        <name>Mn(2+)</name>
        <dbReference type="ChEBI" id="CHEBI:29035"/>
        <label>2</label>
    </ligand>
</feature>
<dbReference type="Pfam" id="PF01546">
    <property type="entry name" value="Peptidase_M20"/>
    <property type="match status" value="1"/>
</dbReference>
<dbReference type="Gene3D" id="3.40.630.10">
    <property type="entry name" value="Zn peptidases"/>
    <property type="match status" value="1"/>
</dbReference>
<feature type="binding site" evidence="5">
    <location>
        <position position="369"/>
    </location>
    <ligand>
        <name>Mn(2+)</name>
        <dbReference type="ChEBI" id="CHEBI:29035"/>
        <label>2</label>
    </ligand>
</feature>
<dbReference type="GO" id="GO:0050118">
    <property type="term" value="F:N-acetyldiaminopimelate deacetylase activity"/>
    <property type="evidence" value="ECO:0007669"/>
    <property type="project" value="UniProtKB-ARBA"/>
</dbReference>
<evidence type="ECO:0000256" key="2">
    <source>
        <dbReference type="ARBA" id="ARBA00022801"/>
    </source>
</evidence>
<dbReference type="InterPro" id="IPR017439">
    <property type="entry name" value="Amidohydrolase"/>
</dbReference>
<keyword evidence="8" id="KW-1185">Reference proteome</keyword>
<evidence type="ECO:0000256" key="5">
    <source>
        <dbReference type="PIRSR" id="PIRSR005962-1"/>
    </source>
</evidence>
<feature type="domain" description="Peptidase M20 dimerisation" evidence="6">
    <location>
        <begin position="192"/>
        <end position="287"/>
    </location>
</feature>
<evidence type="ECO:0000313" key="7">
    <source>
        <dbReference type="EMBL" id="MCZ0725394.1"/>
    </source>
</evidence>
<dbReference type="GO" id="GO:0009085">
    <property type="term" value="P:lysine biosynthetic process"/>
    <property type="evidence" value="ECO:0007669"/>
    <property type="project" value="UniProtKB-KW"/>
</dbReference>
<dbReference type="PANTHER" id="PTHR11014">
    <property type="entry name" value="PEPTIDASE M20 FAMILY MEMBER"/>
    <property type="match status" value="1"/>
</dbReference>
<dbReference type="Pfam" id="PF07687">
    <property type="entry name" value="M20_dimer"/>
    <property type="match status" value="1"/>
</dbReference>
<keyword evidence="2" id="KW-0378">Hydrolase</keyword>
<dbReference type="RefSeq" id="WP_268751712.1">
    <property type="nucleotide sequence ID" value="NZ_JAPRFQ010000001.1"/>
</dbReference>
<evidence type="ECO:0000256" key="1">
    <source>
        <dbReference type="ARBA" id="ARBA00022605"/>
    </source>
</evidence>
<organism evidence="7 8">
    <name type="scientific">Aerococcus kribbianus</name>
    <dbReference type="NCBI Taxonomy" id="2999064"/>
    <lineage>
        <taxon>Bacteria</taxon>
        <taxon>Bacillati</taxon>
        <taxon>Bacillota</taxon>
        <taxon>Bacilli</taxon>
        <taxon>Lactobacillales</taxon>
        <taxon>Aerococcaceae</taxon>
        <taxon>Aerococcus</taxon>
    </lineage>
</organism>
<reference evidence="7" key="1">
    <citation type="submission" date="2022-12" db="EMBL/GenBank/DDBJ databases">
        <title>Description and comparative metabolic analysis of Aerococcus sp. nov., isolated from the feces of a pig.</title>
        <authorList>
            <person name="Chang Y.-H."/>
        </authorList>
    </citation>
    <scope>NUCLEOTIDE SEQUENCE</scope>
    <source>
        <strain evidence="7">YH-aer222</strain>
    </source>
</reference>
<dbReference type="GO" id="GO:0019877">
    <property type="term" value="P:diaminopimelate biosynthetic process"/>
    <property type="evidence" value="ECO:0007669"/>
    <property type="project" value="UniProtKB-KW"/>
</dbReference>
<evidence type="ECO:0000256" key="3">
    <source>
        <dbReference type="ARBA" id="ARBA00022915"/>
    </source>
</evidence>
<evidence type="ECO:0000256" key="4">
    <source>
        <dbReference type="ARBA" id="ARBA00023154"/>
    </source>
</evidence>
<feature type="binding site" evidence="5">
    <location>
        <position position="140"/>
    </location>
    <ligand>
        <name>Mn(2+)</name>
        <dbReference type="ChEBI" id="CHEBI:29035"/>
        <label>2</label>
    </ligand>
</feature>
<dbReference type="Gene3D" id="3.30.70.360">
    <property type="match status" value="1"/>
</dbReference>
<proteinExistence type="predicted"/>
<dbReference type="GO" id="GO:0046872">
    <property type="term" value="F:metal ion binding"/>
    <property type="evidence" value="ECO:0007669"/>
    <property type="project" value="UniProtKB-KW"/>
</dbReference>
<sequence length="398" mass="43630">MMGQVDIMALAQSVADDMVSWRRDLHQFPELGLEIPQTSAYVQKVLDELGIPYHTLVNGNAIVGLIEGGHPGPVLAIRADMDGLPIAENTGLDFASTNGNMHACGHDGHTAILLGTAKLLQNMKNQLHGSIKLIFQPGEEYPGGAKPMLDEGAFKNPDVDHVIGLHAGSLDPMAPQGVIAYKAENFMASMDRFQIDILGKGSHGAYPETAHDPIATAGLMINGIQMIKSRMIKATEPVVVSITRVSGGYNQNIIPDKVELEGTVRTFNDDQRKFVHQELETMAKNIAQAMGADAEVTYDYKYPAVINDSDFTQRVVDALAKVFSSDQLYESLEPRMGGEDFAYYLQEVPGTFLFLNNPREIDGIFNGHHHEKFDMEEKYFYLGVAAFLTVSFDLLGEA</sequence>
<evidence type="ECO:0000259" key="6">
    <source>
        <dbReference type="Pfam" id="PF07687"/>
    </source>
</evidence>
<dbReference type="InterPro" id="IPR002933">
    <property type="entry name" value="Peptidase_M20"/>
</dbReference>
<dbReference type="EMBL" id="JAPRFR010000001">
    <property type="protein sequence ID" value="MCZ0725394.1"/>
    <property type="molecule type" value="Genomic_DNA"/>
</dbReference>
<keyword evidence="5" id="KW-0464">Manganese</keyword>
<dbReference type="InterPro" id="IPR011650">
    <property type="entry name" value="Peptidase_M20_dimer"/>
</dbReference>
<accession>A0A9X3FP17</accession>
<keyword evidence="4" id="KW-0457">Lysine biosynthesis</keyword>
<dbReference type="PANTHER" id="PTHR11014:SF63">
    <property type="entry name" value="METALLOPEPTIDASE, PUTATIVE (AFU_ORTHOLOGUE AFUA_6G09600)-RELATED"/>
    <property type="match status" value="1"/>
</dbReference>
<dbReference type="SUPFAM" id="SSF53187">
    <property type="entry name" value="Zn-dependent exopeptidases"/>
    <property type="match status" value="1"/>
</dbReference>
<dbReference type="Proteomes" id="UP001146670">
    <property type="component" value="Unassembled WGS sequence"/>
</dbReference>
<dbReference type="FunFam" id="3.30.70.360:FF:000001">
    <property type="entry name" value="N-acetyldiaminopimelate deacetylase"/>
    <property type="match status" value="1"/>
</dbReference>
<dbReference type="CDD" id="cd03886">
    <property type="entry name" value="M20_Acy1"/>
    <property type="match status" value="1"/>
</dbReference>
<feature type="binding site" evidence="5">
    <location>
        <position position="166"/>
    </location>
    <ligand>
        <name>Mn(2+)</name>
        <dbReference type="ChEBI" id="CHEBI:29035"/>
        <label>2</label>
    </ligand>
</feature>